<feature type="transmembrane region" description="Helical" evidence="2">
    <location>
        <begin position="74"/>
        <end position="97"/>
    </location>
</feature>
<sequence>MCKAVLGYAGVPRHTKVRASLGRTCGATRANERPAAAARRIDLSIVIFAVAEPENKIMKNQQVGVDFSAMAKAMLTYGAVTVLCWLMLRLFGAVFSLPQRIRAQQNQIQNSLQELQPLLHPRGYRINSVILYVNRSPSYALSISNPIFLILIDSNPVPALVLNPIPVFNVVPGPPFDFGPGTVLDSPLRPAFKFNSAAGISSDLIEDRGKLLASRSYTLGSFCQEFLPCGCRTVATKEVFYVITPTPYPVPDVDYDRRFPDLNITEEELKNAEKELDEMTQDFKNKENSAEPIEKKETIDESKKTI</sequence>
<evidence type="ECO:0000256" key="1">
    <source>
        <dbReference type="SAM" id="MobiDB-lite"/>
    </source>
</evidence>
<evidence type="ECO:0000256" key="2">
    <source>
        <dbReference type="SAM" id="Phobius"/>
    </source>
</evidence>
<feature type="region of interest" description="Disordered" evidence="1">
    <location>
        <begin position="277"/>
        <end position="306"/>
    </location>
</feature>
<protein>
    <submittedName>
        <fullName evidence="3">Uncharacterized protein</fullName>
    </submittedName>
</protein>
<gene>
    <name evidence="3" type="ORF">EVAR_76465_1</name>
</gene>
<keyword evidence="2" id="KW-1133">Transmembrane helix</keyword>
<accession>A0A4C1T5L8</accession>
<keyword evidence="4" id="KW-1185">Reference proteome</keyword>
<dbReference type="OrthoDB" id="6619981at2759"/>
<dbReference type="AlphaFoldDB" id="A0A4C1T5L8"/>
<keyword evidence="2" id="KW-0472">Membrane</keyword>
<dbReference type="EMBL" id="BGZK01000036">
    <property type="protein sequence ID" value="GBP09424.1"/>
    <property type="molecule type" value="Genomic_DNA"/>
</dbReference>
<reference evidence="3 4" key="1">
    <citation type="journal article" date="2019" name="Commun. Biol.">
        <title>The bagworm genome reveals a unique fibroin gene that provides high tensile strength.</title>
        <authorList>
            <person name="Kono N."/>
            <person name="Nakamura H."/>
            <person name="Ohtoshi R."/>
            <person name="Tomita M."/>
            <person name="Numata K."/>
            <person name="Arakawa K."/>
        </authorList>
    </citation>
    <scope>NUCLEOTIDE SEQUENCE [LARGE SCALE GENOMIC DNA]</scope>
</reference>
<evidence type="ECO:0000313" key="3">
    <source>
        <dbReference type="EMBL" id="GBP09424.1"/>
    </source>
</evidence>
<name>A0A4C1T5L8_EUMVA</name>
<dbReference type="Proteomes" id="UP000299102">
    <property type="component" value="Unassembled WGS sequence"/>
</dbReference>
<evidence type="ECO:0000313" key="4">
    <source>
        <dbReference type="Proteomes" id="UP000299102"/>
    </source>
</evidence>
<proteinExistence type="predicted"/>
<feature type="compositionally biased region" description="Basic and acidic residues" evidence="1">
    <location>
        <begin position="281"/>
        <end position="306"/>
    </location>
</feature>
<organism evidence="3 4">
    <name type="scientific">Eumeta variegata</name>
    <name type="common">Bagworm moth</name>
    <name type="synonym">Eumeta japonica</name>
    <dbReference type="NCBI Taxonomy" id="151549"/>
    <lineage>
        <taxon>Eukaryota</taxon>
        <taxon>Metazoa</taxon>
        <taxon>Ecdysozoa</taxon>
        <taxon>Arthropoda</taxon>
        <taxon>Hexapoda</taxon>
        <taxon>Insecta</taxon>
        <taxon>Pterygota</taxon>
        <taxon>Neoptera</taxon>
        <taxon>Endopterygota</taxon>
        <taxon>Lepidoptera</taxon>
        <taxon>Glossata</taxon>
        <taxon>Ditrysia</taxon>
        <taxon>Tineoidea</taxon>
        <taxon>Psychidae</taxon>
        <taxon>Oiketicinae</taxon>
        <taxon>Eumeta</taxon>
    </lineage>
</organism>
<comment type="caution">
    <text evidence="3">The sequence shown here is derived from an EMBL/GenBank/DDBJ whole genome shotgun (WGS) entry which is preliminary data.</text>
</comment>
<keyword evidence="2" id="KW-0812">Transmembrane</keyword>